<dbReference type="PANTHER" id="PTHR43685:SF2">
    <property type="entry name" value="GLYCOSYLTRANSFERASE 2-LIKE DOMAIN-CONTAINING PROTEIN"/>
    <property type="match status" value="1"/>
</dbReference>
<dbReference type="Gene3D" id="3.90.550.10">
    <property type="entry name" value="Spore Coat Polysaccharide Biosynthesis Protein SpsA, Chain A"/>
    <property type="match status" value="1"/>
</dbReference>
<organism evidence="2 3">
    <name type="scientific">Thioclava arctica</name>
    <dbReference type="NCBI Taxonomy" id="3238301"/>
    <lineage>
        <taxon>Bacteria</taxon>
        <taxon>Pseudomonadati</taxon>
        <taxon>Pseudomonadota</taxon>
        <taxon>Alphaproteobacteria</taxon>
        <taxon>Rhodobacterales</taxon>
        <taxon>Paracoccaceae</taxon>
        <taxon>Thioclava</taxon>
    </lineage>
</organism>
<dbReference type="InterPro" id="IPR001173">
    <property type="entry name" value="Glyco_trans_2-like"/>
</dbReference>
<evidence type="ECO:0000313" key="3">
    <source>
        <dbReference type="Proteomes" id="UP001557465"/>
    </source>
</evidence>
<sequence length="281" mass="31355">MQLSKVAVVIPVHNGGETLAATLSDLLEQTYTDFSVTIVENGSTDNTVEVARRFCAKDSRVSIDYGSELLPPVENFARAMQIGASRGAYFMLRACDDTAAPDYLEKLVRALDACPDCQMAAGTTRLVGGSKSERTKSPNQNVFDFVNRYTSGHVPRNLTFPAEWIYGLFRSDSAERLRSRWTQLGTPWCAASFALYDFVVHDEVAYVPDAYFEFVEGSGSKEKYAARGFRAKLRRRLDYCLGCFALRHSLPPVSIAVTARYFLMCWADSRRKTGFKLLGVL</sequence>
<name>A0ABV3TQ72_9RHOB</name>
<dbReference type="RefSeq" id="WP_368393252.1">
    <property type="nucleotide sequence ID" value="NZ_JBFRYC010000028.1"/>
</dbReference>
<keyword evidence="3" id="KW-1185">Reference proteome</keyword>
<comment type="caution">
    <text evidence="2">The sequence shown here is derived from an EMBL/GenBank/DDBJ whole genome shotgun (WGS) entry which is preliminary data.</text>
</comment>
<dbReference type="EMBL" id="JBFRYC010000028">
    <property type="protein sequence ID" value="MEX1663753.1"/>
    <property type="molecule type" value="Genomic_DNA"/>
</dbReference>
<evidence type="ECO:0000313" key="2">
    <source>
        <dbReference type="EMBL" id="MEX1663753.1"/>
    </source>
</evidence>
<protein>
    <submittedName>
        <fullName evidence="2">Glycosyltransferase family 2 protein</fullName>
    </submittedName>
</protein>
<reference evidence="2 3" key="1">
    <citation type="journal article" date="2011" name="Int. J. Syst. Evol. Microbiol.">
        <title>Zhongshania antarctica gen. nov., sp. nov. and Zhongshania guokunii sp. nov., gammaproteobacteria respectively isolated from coastal attached (fast) ice and surface seawater of the Antarctic.</title>
        <authorList>
            <person name="Li H.J."/>
            <person name="Zhang X.Y."/>
            <person name="Chen C.X."/>
            <person name="Zhang Y.J."/>
            <person name="Gao Z.M."/>
            <person name="Yu Y."/>
            <person name="Chen X.L."/>
            <person name="Chen B."/>
            <person name="Zhang Y.Z."/>
        </authorList>
    </citation>
    <scope>NUCLEOTIDE SEQUENCE [LARGE SCALE GENOMIC DNA]</scope>
    <source>
        <strain evidence="2 3">15-R06ZXC-3</strain>
    </source>
</reference>
<accession>A0ABV3TQ72</accession>
<evidence type="ECO:0000259" key="1">
    <source>
        <dbReference type="Pfam" id="PF00535"/>
    </source>
</evidence>
<dbReference type="PANTHER" id="PTHR43685">
    <property type="entry name" value="GLYCOSYLTRANSFERASE"/>
    <property type="match status" value="1"/>
</dbReference>
<proteinExistence type="predicted"/>
<dbReference type="CDD" id="cd00761">
    <property type="entry name" value="Glyco_tranf_GTA_type"/>
    <property type="match status" value="1"/>
</dbReference>
<gene>
    <name evidence="2" type="ORF">AB4874_19450</name>
</gene>
<dbReference type="SUPFAM" id="SSF53448">
    <property type="entry name" value="Nucleotide-diphospho-sugar transferases"/>
    <property type="match status" value="1"/>
</dbReference>
<dbReference type="Proteomes" id="UP001557465">
    <property type="component" value="Unassembled WGS sequence"/>
</dbReference>
<dbReference type="InterPro" id="IPR050834">
    <property type="entry name" value="Glycosyltransf_2"/>
</dbReference>
<feature type="domain" description="Glycosyltransferase 2-like" evidence="1">
    <location>
        <begin position="8"/>
        <end position="203"/>
    </location>
</feature>
<dbReference type="InterPro" id="IPR029044">
    <property type="entry name" value="Nucleotide-diphossugar_trans"/>
</dbReference>
<dbReference type="Pfam" id="PF00535">
    <property type="entry name" value="Glycos_transf_2"/>
    <property type="match status" value="1"/>
</dbReference>